<feature type="compositionally biased region" description="Basic and acidic residues" evidence="1">
    <location>
        <begin position="122"/>
        <end position="140"/>
    </location>
</feature>
<dbReference type="AlphaFoldDB" id="A0A5J4YUL6"/>
<protein>
    <submittedName>
        <fullName evidence="3">Lipase</fullName>
    </submittedName>
</protein>
<dbReference type="SUPFAM" id="SSF53474">
    <property type="entry name" value="alpha/beta-Hydrolases"/>
    <property type="match status" value="1"/>
</dbReference>
<organism evidence="3 4">
    <name type="scientific">Porphyridium purpureum</name>
    <name type="common">Red alga</name>
    <name type="synonym">Porphyridium cruentum</name>
    <dbReference type="NCBI Taxonomy" id="35688"/>
    <lineage>
        <taxon>Eukaryota</taxon>
        <taxon>Rhodophyta</taxon>
        <taxon>Bangiophyceae</taxon>
        <taxon>Porphyridiales</taxon>
        <taxon>Porphyridiaceae</taxon>
        <taxon>Porphyridium</taxon>
    </lineage>
</organism>
<name>A0A5J4YUL6_PORPP</name>
<dbReference type="Proteomes" id="UP000324585">
    <property type="component" value="Unassembled WGS sequence"/>
</dbReference>
<evidence type="ECO:0000256" key="1">
    <source>
        <dbReference type="SAM" id="MobiDB-lite"/>
    </source>
</evidence>
<dbReference type="CDD" id="cd00519">
    <property type="entry name" value="Lipase_3"/>
    <property type="match status" value="1"/>
</dbReference>
<dbReference type="InterPro" id="IPR002921">
    <property type="entry name" value="Fungal_lipase-type"/>
</dbReference>
<feature type="region of interest" description="Disordered" evidence="1">
    <location>
        <begin position="120"/>
        <end position="149"/>
    </location>
</feature>
<gene>
    <name evidence="3" type="ORF">FVE85_3287</name>
</gene>
<dbReference type="GO" id="GO:0006629">
    <property type="term" value="P:lipid metabolic process"/>
    <property type="evidence" value="ECO:0007669"/>
    <property type="project" value="InterPro"/>
</dbReference>
<dbReference type="PANTHER" id="PTHR47759:SF2">
    <property type="entry name" value="TRIGLYCERIDE LIPASE"/>
    <property type="match status" value="1"/>
</dbReference>
<sequence>MTLAWTRARDCPNRGCMEPGFQCMSVPGLEQTRRVARRDGTCRPVRTSARAPMRAFVPKKVVARSLFVPYERVGSNKMCSPRTDLIVACASPEDDSSVTERLKYAFSDVFRRFGRGQSKTMSRIEGKVGTDAETDSRAEDSSEDDDPWYSALQSSSIGQLINFSKLEKSLPSLDSAKGQLEALQFLEEVQKALSGSDEDQSGEEGKSGGESDTEGTAGQNWDLLGQVKALLSFARGSDGEPAEEGENSTARLSAGARAFLSEKLGIPDLASQEKSVEEMKMELSSLLKSESKTEKSDFSSMIQASISEVQSLLDDGLRATFAMDASKSSEEKEEFLEIAYQQYLRSIGWADEQIQVKPPSTDETFEPMHLPIWAAYAFDAYLDPVGGFWQRLVTGSRVNFTSSSLVSKTFEALLHIDVDGIKLGTGKKISSPSNMKIVMQQGEMLQTDITLTDKGATMRPIFLYVQSVREPLVIEIFREASMMDGRKLYGSARLDVSQLVDKHSAGDNTWHEMKCIVKDAENPDKDEITLDVRITGFCLKSAQGAEEHIQEKSDNEQMSKQEAQLLIDSLSAAELLDLEDVSWDALADLVGMHHFAPRRAERLLFLDNEEYDTQLRIWAVRDQKFLIVAFRGTEQNQWKDFVTDSLVGLQPFVSGQEDVNLDFNFDDYQNRVAEQSCVHYGFLRAYASVRQELRACVASYFKVTGEDMSRWTICSLGHSLGGALATLFAGDAACWFSEPGARVIMRNFGSPKVGNLKYVIDYNERVPSSFRVVNETDVIARMPRGKFHHVGYTCLVSKDGNVWVDDFKGEDPTMSRFSKSFAEMIESERNMMQSLLQGKSLNDHFEVAYFQTAMNLVPRSAVA</sequence>
<dbReference type="OrthoDB" id="6064at2759"/>
<dbReference type="Pfam" id="PF01764">
    <property type="entry name" value="Lipase_3"/>
    <property type="match status" value="1"/>
</dbReference>
<feature type="domain" description="Fungal lipase-type" evidence="2">
    <location>
        <begin position="628"/>
        <end position="784"/>
    </location>
</feature>
<comment type="caution">
    <text evidence="3">The sequence shown here is derived from an EMBL/GenBank/DDBJ whole genome shotgun (WGS) entry which is preliminary data.</text>
</comment>
<accession>A0A5J4YUL6</accession>
<proteinExistence type="predicted"/>
<dbReference type="InterPro" id="IPR029058">
    <property type="entry name" value="AB_hydrolase_fold"/>
</dbReference>
<reference evidence="4" key="1">
    <citation type="journal article" date="2019" name="Nat. Commun.">
        <title>Expansion of phycobilisome linker gene families in mesophilic red algae.</title>
        <authorList>
            <person name="Lee J."/>
            <person name="Kim D."/>
            <person name="Bhattacharya D."/>
            <person name="Yoon H.S."/>
        </authorList>
    </citation>
    <scope>NUCLEOTIDE SEQUENCE [LARGE SCALE GENOMIC DNA]</scope>
    <source>
        <strain evidence="4">CCMP 1328</strain>
    </source>
</reference>
<dbReference type="EMBL" id="VRMN01000004">
    <property type="protein sequence ID" value="KAA8495046.1"/>
    <property type="molecule type" value="Genomic_DNA"/>
</dbReference>
<dbReference type="Gene3D" id="3.40.50.1820">
    <property type="entry name" value="alpha/beta hydrolase"/>
    <property type="match status" value="1"/>
</dbReference>
<evidence type="ECO:0000313" key="3">
    <source>
        <dbReference type="EMBL" id="KAA8495046.1"/>
    </source>
</evidence>
<feature type="region of interest" description="Disordered" evidence="1">
    <location>
        <begin position="192"/>
        <end position="218"/>
    </location>
</feature>
<evidence type="ECO:0000313" key="4">
    <source>
        <dbReference type="Proteomes" id="UP000324585"/>
    </source>
</evidence>
<keyword evidence="4" id="KW-1185">Reference proteome</keyword>
<dbReference type="PANTHER" id="PTHR47759">
    <property type="entry name" value="OS04G0509100 PROTEIN"/>
    <property type="match status" value="1"/>
</dbReference>
<evidence type="ECO:0000259" key="2">
    <source>
        <dbReference type="Pfam" id="PF01764"/>
    </source>
</evidence>